<organism evidence="2 3">
    <name type="scientific">Streptomyces beijiangensis</name>
    <dbReference type="NCBI Taxonomy" id="163361"/>
    <lineage>
        <taxon>Bacteria</taxon>
        <taxon>Bacillati</taxon>
        <taxon>Actinomycetota</taxon>
        <taxon>Actinomycetes</taxon>
        <taxon>Kitasatosporales</taxon>
        <taxon>Streptomycetaceae</taxon>
        <taxon>Streptomyces</taxon>
    </lineage>
</organism>
<dbReference type="InterPro" id="IPR047951">
    <property type="entry name" value="Transpos_ISL3"/>
</dbReference>
<reference evidence="2" key="1">
    <citation type="submission" date="2021-03" db="EMBL/GenBank/DDBJ databases">
        <title>Streptomyces poriferae sp. nov., a novel marine sponge-derived Actinobacteria species with anti-MRSA activity.</title>
        <authorList>
            <person name="Sandoval-Powers M."/>
            <person name="Kralova S."/>
            <person name="Nguyen G.-S."/>
            <person name="Fawwal D."/>
            <person name="Degnes K."/>
            <person name="Klinkenberg G."/>
            <person name="Sletta H."/>
            <person name="Wentzel A."/>
            <person name="Liles M.R."/>
        </authorList>
    </citation>
    <scope>NUCLEOTIDE SEQUENCE</scope>
    <source>
        <strain evidence="2">DSM 41794</strain>
    </source>
</reference>
<dbReference type="PANTHER" id="PTHR33498:SF1">
    <property type="entry name" value="TRANSPOSASE FOR INSERTION SEQUENCE ELEMENT IS1557"/>
    <property type="match status" value="1"/>
</dbReference>
<gene>
    <name evidence="2" type="ORF">J0695_08805</name>
</gene>
<sequence length="154" mass="17103">MLFPHLDAVLVNAVFRADEVLHVEARTRELGAVCPDCATPSGRVHSTYARHLADGPIGDQPVWIDLTVRRLYCENADCPRRTFAEQVKGLTVRYGRRTSAARRVLEAVAIALAGRAGSRLATILHTRTSRMTLLRAIMDHPDPVWTVPKGPRSR</sequence>
<keyword evidence="3" id="KW-1185">Reference proteome</keyword>
<evidence type="ECO:0000313" key="2">
    <source>
        <dbReference type="EMBL" id="MBO0511914.1"/>
    </source>
</evidence>
<evidence type="ECO:0000259" key="1">
    <source>
        <dbReference type="Pfam" id="PF14690"/>
    </source>
</evidence>
<evidence type="ECO:0000313" key="3">
    <source>
        <dbReference type="Proteomes" id="UP000664167"/>
    </source>
</evidence>
<dbReference type="InterPro" id="IPR029261">
    <property type="entry name" value="Transposase_Znf"/>
</dbReference>
<dbReference type="AlphaFoldDB" id="A0A939F548"/>
<dbReference type="RefSeq" id="WP_206961316.1">
    <property type="nucleotide sequence ID" value="NZ_JBHUGE010000030.1"/>
</dbReference>
<name>A0A939F548_9ACTN</name>
<protein>
    <submittedName>
        <fullName evidence="2">Transposase family protein</fullName>
    </submittedName>
</protein>
<dbReference type="Pfam" id="PF14690">
    <property type="entry name" value="Zn_ribbon_ISL3"/>
    <property type="match status" value="1"/>
</dbReference>
<proteinExistence type="predicted"/>
<dbReference type="EMBL" id="JAFLRJ010000076">
    <property type="protein sequence ID" value="MBO0511914.1"/>
    <property type="molecule type" value="Genomic_DNA"/>
</dbReference>
<feature type="domain" description="Transposase IS204/IS1001/IS1096/IS1165 zinc-finger" evidence="1">
    <location>
        <begin position="32"/>
        <end position="75"/>
    </location>
</feature>
<dbReference type="Proteomes" id="UP000664167">
    <property type="component" value="Unassembled WGS sequence"/>
</dbReference>
<comment type="caution">
    <text evidence="2">The sequence shown here is derived from an EMBL/GenBank/DDBJ whole genome shotgun (WGS) entry which is preliminary data.</text>
</comment>
<dbReference type="PANTHER" id="PTHR33498">
    <property type="entry name" value="TRANSPOSASE FOR INSERTION SEQUENCE ELEMENT IS1557"/>
    <property type="match status" value="1"/>
</dbReference>
<accession>A0A939F548</accession>